<dbReference type="SUPFAM" id="SSF56281">
    <property type="entry name" value="Metallo-hydrolase/oxidoreductase"/>
    <property type="match status" value="1"/>
</dbReference>
<dbReference type="PANTHER" id="PTHR43717">
    <property type="entry name" value="ANAEROBIC NITRIC OXIDE REDUCTASE FLAVORUBREDOXIN"/>
    <property type="match status" value="1"/>
</dbReference>
<feature type="domain" description="Metallo-beta-lactamase" evidence="1">
    <location>
        <begin position="37"/>
        <end position="235"/>
    </location>
</feature>
<reference evidence="2 3" key="2">
    <citation type="journal article" date="2023" name="ChemBioChem">
        <title>Acyltransferase Domain Exchange between Two Independent Type I Polyketide Synthases in the Same Producer Strain of Macrolide Antibiotics.</title>
        <authorList>
            <person name="Kudo F."/>
            <person name="Kishikawa K."/>
            <person name="Tsuboi K."/>
            <person name="Kido T."/>
            <person name="Usui T."/>
            <person name="Hashimoto J."/>
            <person name="Shin-Ya K."/>
            <person name="Miyanaga A."/>
            <person name="Eguchi T."/>
        </authorList>
    </citation>
    <scope>NUCLEOTIDE SEQUENCE [LARGE SCALE GENOMIC DNA]</scope>
    <source>
        <strain evidence="2 3">A-8890</strain>
    </source>
</reference>
<dbReference type="Gene3D" id="3.60.15.10">
    <property type="entry name" value="Ribonuclease Z/Hydroxyacylglutathione hydrolase-like"/>
    <property type="match status" value="1"/>
</dbReference>
<evidence type="ECO:0000313" key="2">
    <source>
        <dbReference type="EMBL" id="BBC33362.1"/>
    </source>
</evidence>
<protein>
    <recommendedName>
        <fullName evidence="1">Metallo-beta-lactamase domain-containing protein</fullName>
    </recommendedName>
</protein>
<gene>
    <name evidence="2" type="ORF">SGFS_046560</name>
</gene>
<dbReference type="SMART" id="SM00849">
    <property type="entry name" value="Lactamase_B"/>
    <property type="match status" value="1"/>
</dbReference>
<dbReference type="InterPro" id="IPR036866">
    <property type="entry name" value="RibonucZ/Hydroxyglut_hydro"/>
</dbReference>
<organism evidence="2 3">
    <name type="scientific">Streptomyces graminofaciens</name>
    <dbReference type="NCBI Taxonomy" id="68212"/>
    <lineage>
        <taxon>Bacteria</taxon>
        <taxon>Bacillati</taxon>
        <taxon>Actinomycetota</taxon>
        <taxon>Actinomycetes</taxon>
        <taxon>Kitasatosporales</taxon>
        <taxon>Streptomycetaceae</taxon>
        <taxon>Streptomyces</taxon>
    </lineage>
</organism>
<dbReference type="Proteomes" id="UP001321542">
    <property type="component" value="Chromosome"/>
</dbReference>
<dbReference type="EMBL" id="AP018448">
    <property type="protein sequence ID" value="BBC33362.1"/>
    <property type="molecule type" value="Genomic_DNA"/>
</dbReference>
<proteinExistence type="predicted"/>
<keyword evidence="3" id="KW-1185">Reference proteome</keyword>
<reference evidence="2 3" key="1">
    <citation type="journal article" date="2010" name="ChemBioChem">
        <title>Cloning and characterization of the biosynthetic gene cluster of 16-membered macrolide antibiotic FD-891: involvement of a dual functional cytochrome P450 monooxygenase catalyzing epoxidation and hydroxylation.</title>
        <authorList>
            <person name="Kudo F."/>
            <person name="Motegi A."/>
            <person name="Mizoue K."/>
            <person name="Eguchi T."/>
        </authorList>
    </citation>
    <scope>NUCLEOTIDE SEQUENCE [LARGE SCALE GENOMIC DNA]</scope>
    <source>
        <strain evidence="2 3">A-8890</strain>
    </source>
</reference>
<name>A0ABM8HKU4_9ACTN</name>
<sequence>MSDMPLQKVRPGTVHRVRPDISVLSDSLEVPGIGHLPVNAFVLLASEPMVVDTGLGLPDRDFLATLGSVLEPADVRWIWLTHPDRDHTGGIFELLEAAPKARLVTTFIGAGIMSCERPFPLDRLYLLNPGERLDLGDRTLIGFRPPLFDNPATVGFFDERSGVCFSSDCFGGPMPTAELAQADDARAAPVEDLRAAQLLWATVDSPWIENVDPDKYRAGFQPFLDREPDLVLSTHLPPAAGITGSMIDTLASAAGTPAFVGPDQAALEQMLAGFEPGGGGR</sequence>
<dbReference type="InterPro" id="IPR001279">
    <property type="entry name" value="Metallo-B-lactamas"/>
</dbReference>
<evidence type="ECO:0000313" key="3">
    <source>
        <dbReference type="Proteomes" id="UP001321542"/>
    </source>
</evidence>
<dbReference type="PANTHER" id="PTHR43717:SF1">
    <property type="entry name" value="ANAEROBIC NITRIC OXIDE REDUCTASE FLAVORUBREDOXIN"/>
    <property type="match status" value="1"/>
</dbReference>
<dbReference type="Pfam" id="PF00753">
    <property type="entry name" value="Lactamase_B"/>
    <property type="match status" value="1"/>
</dbReference>
<evidence type="ECO:0000259" key="1">
    <source>
        <dbReference type="SMART" id="SM00849"/>
    </source>
</evidence>
<accession>A0ABM8HKU4</accession>